<dbReference type="AlphaFoldDB" id="A0A7S1TED3"/>
<protein>
    <submittedName>
        <fullName evidence="6">Uncharacterized protein</fullName>
    </submittedName>
</protein>
<dbReference type="GO" id="GO:0000724">
    <property type="term" value="P:double-strand break repair via homologous recombination"/>
    <property type="evidence" value="ECO:0007669"/>
    <property type="project" value="TreeGrafter"/>
</dbReference>
<dbReference type="InterPro" id="IPR042525">
    <property type="entry name" value="Rad52_Rad59_Rad22_sf"/>
</dbReference>
<dbReference type="GO" id="GO:0045002">
    <property type="term" value="P:double-strand break repair via single-strand annealing"/>
    <property type="evidence" value="ECO:0007669"/>
    <property type="project" value="TreeGrafter"/>
</dbReference>
<gene>
    <name evidence="6" type="ORF">CCAE0312_LOCUS5612</name>
</gene>
<keyword evidence="4" id="KW-0234">DNA repair</keyword>
<dbReference type="InterPro" id="IPR041247">
    <property type="entry name" value="Rad52_fam"/>
</dbReference>
<dbReference type="Gene3D" id="3.30.390.80">
    <property type="entry name" value="DNA repair protein Rad52/59/22"/>
    <property type="match status" value="1"/>
</dbReference>
<evidence type="ECO:0000256" key="3">
    <source>
        <dbReference type="ARBA" id="ARBA00023172"/>
    </source>
</evidence>
<proteinExistence type="inferred from homology"/>
<evidence type="ECO:0000256" key="5">
    <source>
        <dbReference type="SAM" id="MobiDB-lite"/>
    </source>
</evidence>
<dbReference type="PANTHER" id="PTHR12132:SF1">
    <property type="entry name" value="DNA REPAIR PROTEIN RAD52 HOMOLOG"/>
    <property type="match status" value="1"/>
</dbReference>
<reference evidence="6" key="1">
    <citation type="submission" date="2021-01" db="EMBL/GenBank/DDBJ databases">
        <authorList>
            <person name="Corre E."/>
            <person name="Pelletier E."/>
            <person name="Niang G."/>
            <person name="Scheremetjew M."/>
            <person name="Finn R."/>
            <person name="Kale V."/>
            <person name="Holt S."/>
            <person name="Cochrane G."/>
            <person name="Meng A."/>
            <person name="Brown T."/>
            <person name="Cohen L."/>
        </authorList>
    </citation>
    <scope>NUCLEOTIDE SEQUENCE</scope>
    <source>
        <strain evidence="6">SAG 36.94</strain>
    </source>
</reference>
<accession>A0A7S1TED3</accession>
<evidence type="ECO:0000256" key="4">
    <source>
        <dbReference type="ARBA" id="ARBA00023204"/>
    </source>
</evidence>
<keyword evidence="2" id="KW-0227">DNA damage</keyword>
<comment type="similarity">
    <text evidence="1">Belongs to the RAD52 family.</text>
</comment>
<organism evidence="6">
    <name type="scientific">Compsopogon caeruleus</name>
    <dbReference type="NCBI Taxonomy" id="31354"/>
    <lineage>
        <taxon>Eukaryota</taxon>
        <taxon>Rhodophyta</taxon>
        <taxon>Compsopogonophyceae</taxon>
        <taxon>Compsopogonales</taxon>
        <taxon>Compsopogonaceae</taxon>
        <taxon>Compsopogon</taxon>
    </lineage>
</organism>
<evidence type="ECO:0000256" key="2">
    <source>
        <dbReference type="ARBA" id="ARBA00022763"/>
    </source>
</evidence>
<feature type="region of interest" description="Disordered" evidence="5">
    <location>
        <begin position="123"/>
        <end position="145"/>
    </location>
</feature>
<evidence type="ECO:0000256" key="1">
    <source>
        <dbReference type="ARBA" id="ARBA00006638"/>
    </source>
</evidence>
<sequence length="274" mass="29750">MEKRDHVSFDGNAEEAREVLKFGEDLFPVAKRRRIASRLREQLPRSDVCTRPGPGGVRLTYLEGWRAVDKANDIFGFNGWSCSVSSLELDFVEEKPGGNGRPRFTACASAVVRVTLRDGSFHEDSGSGLAEGMPSKGEAIGKAKKEAVTDARKRALKNFGNALGNSLYDREHLKRLAKSKCEAITAPAVKAEGFPLGGSKDCDPRRALNDVTNRTSTMASKGTTLRIQASTTTRTELRSVNVTSVQGNPPAAAKDDTVLRQALDDLAHLADDFD</sequence>
<dbReference type="GO" id="GO:0006312">
    <property type="term" value="P:mitotic recombination"/>
    <property type="evidence" value="ECO:0007669"/>
    <property type="project" value="TreeGrafter"/>
</dbReference>
<dbReference type="FunFam" id="3.30.390.80:FF:000001">
    <property type="entry name" value="DNA repair protein RAD52 homolog"/>
    <property type="match status" value="1"/>
</dbReference>
<dbReference type="InterPro" id="IPR007232">
    <property type="entry name" value="Rad52_Rad59_Rad22"/>
</dbReference>
<dbReference type="SUPFAM" id="SSF54768">
    <property type="entry name" value="dsRNA-binding domain-like"/>
    <property type="match status" value="1"/>
</dbReference>
<dbReference type="Pfam" id="PF04098">
    <property type="entry name" value="Rad52_Rad22"/>
    <property type="match status" value="1"/>
</dbReference>
<dbReference type="EMBL" id="HBGH01010192">
    <property type="protein sequence ID" value="CAD9233526.1"/>
    <property type="molecule type" value="Transcribed_RNA"/>
</dbReference>
<keyword evidence="3" id="KW-0233">DNA recombination</keyword>
<dbReference type="PANTHER" id="PTHR12132">
    <property type="entry name" value="DNA REPAIR AND RECOMBINATION PROTEIN RAD52, RAD59"/>
    <property type="match status" value="1"/>
</dbReference>
<name>A0A7S1TED3_9RHOD</name>
<evidence type="ECO:0000313" key="6">
    <source>
        <dbReference type="EMBL" id="CAD9233526.1"/>
    </source>
</evidence>
<dbReference type="GO" id="GO:0005634">
    <property type="term" value="C:nucleus"/>
    <property type="evidence" value="ECO:0007669"/>
    <property type="project" value="TreeGrafter"/>
</dbReference>